<feature type="region of interest" description="Disordered" evidence="1">
    <location>
        <begin position="40"/>
        <end position="112"/>
    </location>
</feature>
<dbReference type="Proteomes" id="UP001066276">
    <property type="component" value="Chromosome 2_2"/>
</dbReference>
<organism evidence="2 3">
    <name type="scientific">Pleurodeles waltl</name>
    <name type="common">Iberian ribbed newt</name>
    <dbReference type="NCBI Taxonomy" id="8319"/>
    <lineage>
        <taxon>Eukaryota</taxon>
        <taxon>Metazoa</taxon>
        <taxon>Chordata</taxon>
        <taxon>Craniata</taxon>
        <taxon>Vertebrata</taxon>
        <taxon>Euteleostomi</taxon>
        <taxon>Amphibia</taxon>
        <taxon>Batrachia</taxon>
        <taxon>Caudata</taxon>
        <taxon>Salamandroidea</taxon>
        <taxon>Salamandridae</taxon>
        <taxon>Pleurodelinae</taxon>
        <taxon>Pleurodeles</taxon>
    </lineage>
</organism>
<dbReference type="AlphaFoldDB" id="A0AAV7URV6"/>
<protein>
    <submittedName>
        <fullName evidence="2">Uncharacterized protein</fullName>
    </submittedName>
</protein>
<name>A0AAV7URV6_PLEWA</name>
<evidence type="ECO:0000313" key="2">
    <source>
        <dbReference type="EMBL" id="KAJ1191316.1"/>
    </source>
</evidence>
<reference evidence="2" key="1">
    <citation type="journal article" date="2022" name="bioRxiv">
        <title>Sequencing and chromosome-scale assembly of the giantPleurodeles waltlgenome.</title>
        <authorList>
            <person name="Brown T."/>
            <person name="Elewa A."/>
            <person name="Iarovenko S."/>
            <person name="Subramanian E."/>
            <person name="Araus A.J."/>
            <person name="Petzold A."/>
            <person name="Susuki M."/>
            <person name="Suzuki K.-i.T."/>
            <person name="Hayashi T."/>
            <person name="Toyoda A."/>
            <person name="Oliveira C."/>
            <person name="Osipova E."/>
            <person name="Leigh N.D."/>
            <person name="Simon A."/>
            <person name="Yun M.H."/>
        </authorList>
    </citation>
    <scope>NUCLEOTIDE SEQUENCE</scope>
    <source>
        <strain evidence="2">20211129_DDA</strain>
        <tissue evidence="2">Liver</tissue>
    </source>
</reference>
<sequence length="172" mass="19345">MGRLRLAPVIPKQIHHSHQTLNRLKLPRNGRIQVQAPKIHLHSPPMEGQSSEDQSTTFGQLAKEKDNEKKEADLTSKPGRKKLTQTECLPAHFSTSAEPHSPIDRQSKTIDYTNQDLEEQRGKERSLSIISLQSNQPPQYRLAACPNGPPLIYYRERSSVVPTAVTSSEAHK</sequence>
<dbReference type="EMBL" id="JANPWB010000004">
    <property type="protein sequence ID" value="KAJ1191316.1"/>
    <property type="molecule type" value="Genomic_DNA"/>
</dbReference>
<feature type="compositionally biased region" description="Basic and acidic residues" evidence="1">
    <location>
        <begin position="62"/>
        <end position="74"/>
    </location>
</feature>
<comment type="caution">
    <text evidence="2">The sequence shown here is derived from an EMBL/GenBank/DDBJ whole genome shotgun (WGS) entry which is preliminary data.</text>
</comment>
<feature type="compositionally biased region" description="Polar residues" evidence="1">
    <location>
        <begin position="48"/>
        <end position="59"/>
    </location>
</feature>
<keyword evidence="3" id="KW-1185">Reference proteome</keyword>
<evidence type="ECO:0000313" key="3">
    <source>
        <dbReference type="Proteomes" id="UP001066276"/>
    </source>
</evidence>
<proteinExistence type="predicted"/>
<accession>A0AAV7URV6</accession>
<evidence type="ECO:0000256" key="1">
    <source>
        <dbReference type="SAM" id="MobiDB-lite"/>
    </source>
</evidence>
<gene>
    <name evidence="2" type="ORF">NDU88_000632</name>
</gene>